<gene>
    <name evidence="2" type="ORF">WR25_06690</name>
</gene>
<comment type="caution">
    <text evidence="2">The sequence shown here is derived from an EMBL/GenBank/DDBJ whole genome shotgun (WGS) entry which is preliminary data.</text>
</comment>
<feature type="compositionally biased region" description="Basic and acidic residues" evidence="1">
    <location>
        <begin position="119"/>
        <end position="139"/>
    </location>
</feature>
<feature type="region of interest" description="Disordered" evidence="1">
    <location>
        <begin position="81"/>
        <end position="139"/>
    </location>
</feature>
<dbReference type="Proteomes" id="UP000218231">
    <property type="component" value="Unassembled WGS sequence"/>
</dbReference>
<feature type="compositionally biased region" description="Basic and acidic residues" evidence="1">
    <location>
        <begin position="91"/>
        <end position="112"/>
    </location>
</feature>
<reference evidence="2 3" key="1">
    <citation type="journal article" date="2017" name="Curr. Biol.">
        <title>Genome architecture and evolution of a unichromosomal asexual nematode.</title>
        <authorList>
            <person name="Fradin H."/>
            <person name="Zegar C."/>
            <person name="Gutwein M."/>
            <person name="Lucas J."/>
            <person name="Kovtun M."/>
            <person name="Corcoran D."/>
            <person name="Baugh L.R."/>
            <person name="Kiontke K."/>
            <person name="Gunsalus K."/>
            <person name="Fitch D.H."/>
            <person name="Piano F."/>
        </authorList>
    </citation>
    <scope>NUCLEOTIDE SEQUENCE [LARGE SCALE GENOMIC DNA]</scope>
    <source>
        <strain evidence="2">PF1309</strain>
    </source>
</reference>
<dbReference type="EMBL" id="LIAE01009913">
    <property type="protein sequence ID" value="PAV67531.1"/>
    <property type="molecule type" value="Genomic_DNA"/>
</dbReference>
<proteinExistence type="predicted"/>
<name>A0A2A2K0R4_9BILA</name>
<evidence type="ECO:0000256" key="1">
    <source>
        <dbReference type="SAM" id="MobiDB-lite"/>
    </source>
</evidence>
<dbReference type="AlphaFoldDB" id="A0A2A2K0R4"/>
<protein>
    <submittedName>
        <fullName evidence="2">Uncharacterized protein</fullName>
    </submittedName>
</protein>
<sequence length="139" mass="15828">MNDNLVMQTWQGSKKLGGAAYWPCALLPLRASAPCTDRAQPWGSLQPAANTRGALFRMLNAGRQTDRQTGFLYFSRFSKTRKQKASSIRMWRGEEERRRAHEPEGKAKRREGMGPFPPHDIDLRPSREEAAKAAQKEDR</sequence>
<accession>A0A2A2K0R4</accession>
<evidence type="ECO:0000313" key="3">
    <source>
        <dbReference type="Proteomes" id="UP000218231"/>
    </source>
</evidence>
<evidence type="ECO:0000313" key="2">
    <source>
        <dbReference type="EMBL" id="PAV67531.1"/>
    </source>
</evidence>
<organism evidence="2 3">
    <name type="scientific">Diploscapter pachys</name>
    <dbReference type="NCBI Taxonomy" id="2018661"/>
    <lineage>
        <taxon>Eukaryota</taxon>
        <taxon>Metazoa</taxon>
        <taxon>Ecdysozoa</taxon>
        <taxon>Nematoda</taxon>
        <taxon>Chromadorea</taxon>
        <taxon>Rhabditida</taxon>
        <taxon>Rhabditina</taxon>
        <taxon>Rhabditomorpha</taxon>
        <taxon>Rhabditoidea</taxon>
        <taxon>Rhabditidae</taxon>
        <taxon>Diploscapter</taxon>
    </lineage>
</organism>
<keyword evidence="3" id="KW-1185">Reference proteome</keyword>